<reference evidence="2 3" key="1">
    <citation type="submission" date="2019-09" db="EMBL/GenBank/DDBJ databases">
        <authorList>
            <person name="Li Y."/>
        </authorList>
    </citation>
    <scope>NUCLEOTIDE SEQUENCE [LARGE SCALE GENOMIC DNA]</scope>
    <source>
        <strain evidence="2 3">L3-3HA</strain>
    </source>
</reference>
<dbReference type="Proteomes" id="UP000335415">
    <property type="component" value="Unassembled WGS sequence"/>
</dbReference>
<sequence length="122" mass="13886">MAHSKSWVGSLCSFLLFIVVFLSQKMEVTRAAGNDIQGQPGMLLFLLPGVLASFLSVNGRIIYPLTGALFAAPFCLLIMHFWQMPMVLLWQELAYVLSAVFWCVLGSMLFLCAHYLYRHYFR</sequence>
<keyword evidence="1" id="KW-0812">Transmembrane</keyword>
<dbReference type="RefSeq" id="WP_150434329.1">
    <property type="nucleotide sequence ID" value="NZ_VYKJ01000003.1"/>
</dbReference>
<dbReference type="EMBL" id="VYKJ01000003">
    <property type="protein sequence ID" value="KAA9001054.1"/>
    <property type="molecule type" value="Genomic_DNA"/>
</dbReference>
<feature type="transmembrane region" description="Helical" evidence="1">
    <location>
        <begin position="41"/>
        <end position="57"/>
    </location>
</feature>
<dbReference type="Pfam" id="PF11045">
    <property type="entry name" value="YbjM"/>
    <property type="match status" value="1"/>
</dbReference>
<feature type="transmembrane region" description="Helical" evidence="1">
    <location>
        <begin position="62"/>
        <end position="82"/>
    </location>
</feature>
<evidence type="ECO:0008006" key="4">
    <source>
        <dbReference type="Google" id="ProtNLM"/>
    </source>
</evidence>
<evidence type="ECO:0000313" key="2">
    <source>
        <dbReference type="EMBL" id="KAA9001054.1"/>
    </source>
</evidence>
<name>A0A5J5G4B8_9GAMM</name>
<dbReference type="AlphaFoldDB" id="A0A5J5G4B8"/>
<dbReference type="GO" id="GO:0016020">
    <property type="term" value="C:membrane"/>
    <property type="evidence" value="ECO:0007669"/>
    <property type="project" value="InterPro"/>
</dbReference>
<proteinExistence type="predicted"/>
<keyword evidence="1" id="KW-0472">Membrane</keyword>
<dbReference type="InterPro" id="IPR020368">
    <property type="entry name" value="Uncharacterised_YbjM"/>
</dbReference>
<accession>A0A5J5G4B8</accession>
<comment type="caution">
    <text evidence="2">The sequence shown here is derived from an EMBL/GenBank/DDBJ whole genome shotgun (WGS) entry which is preliminary data.</text>
</comment>
<keyword evidence="1" id="KW-1133">Transmembrane helix</keyword>
<protein>
    <recommendedName>
        <fullName evidence="4">Inner membrane protein</fullName>
    </recommendedName>
</protein>
<keyword evidence="3" id="KW-1185">Reference proteome</keyword>
<gene>
    <name evidence="2" type="ORF">FJU30_07290</name>
</gene>
<evidence type="ECO:0000256" key="1">
    <source>
        <dbReference type="SAM" id="Phobius"/>
    </source>
</evidence>
<feature type="transmembrane region" description="Helical" evidence="1">
    <location>
        <begin position="94"/>
        <end position="117"/>
    </location>
</feature>
<dbReference type="OrthoDB" id="6540266at2"/>
<evidence type="ECO:0000313" key="3">
    <source>
        <dbReference type="Proteomes" id="UP000335415"/>
    </source>
</evidence>
<organism evidence="2 3">
    <name type="scientific">Affinibrenneria salicis</name>
    <dbReference type="NCBI Taxonomy" id="2590031"/>
    <lineage>
        <taxon>Bacteria</taxon>
        <taxon>Pseudomonadati</taxon>
        <taxon>Pseudomonadota</taxon>
        <taxon>Gammaproteobacteria</taxon>
        <taxon>Enterobacterales</taxon>
        <taxon>Pectobacteriaceae</taxon>
        <taxon>Affinibrenneria</taxon>
    </lineage>
</organism>